<organism evidence="2 3">
    <name type="scientific">Marasmius tenuissimus</name>
    <dbReference type="NCBI Taxonomy" id="585030"/>
    <lineage>
        <taxon>Eukaryota</taxon>
        <taxon>Fungi</taxon>
        <taxon>Dikarya</taxon>
        <taxon>Basidiomycota</taxon>
        <taxon>Agaricomycotina</taxon>
        <taxon>Agaricomycetes</taxon>
        <taxon>Agaricomycetidae</taxon>
        <taxon>Agaricales</taxon>
        <taxon>Marasmiineae</taxon>
        <taxon>Marasmiaceae</taxon>
        <taxon>Marasmius</taxon>
    </lineage>
</organism>
<comment type="caution">
    <text evidence="2">The sequence shown here is derived from an EMBL/GenBank/DDBJ whole genome shotgun (WGS) entry which is preliminary data.</text>
</comment>
<evidence type="ECO:0000313" key="3">
    <source>
        <dbReference type="Proteomes" id="UP001437256"/>
    </source>
</evidence>
<name>A0ABR2ZUH0_9AGAR</name>
<dbReference type="Pfam" id="PF20236">
    <property type="entry name" value="DUF6593"/>
    <property type="match status" value="1"/>
</dbReference>
<accession>A0ABR2ZUH0</accession>
<protein>
    <recommendedName>
        <fullName evidence="1">DUF6593 domain-containing protein</fullName>
    </recommendedName>
</protein>
<proteinExistence type="predicted"/>
<feature type="domain" description="DUF6593" evidence="1">
    <location>
        <begin position="8"/>
        <end position="149"/>
    </location>
</feature>
<dbReference type="InterPro" id="IPR046528">
    <property type="entry name" value="DUF6593"/>
</dbReference>
<gene>
    <name evidence="2" type="ORF">AAF712_009039</name>
</gene>
<sequence length="167" mass="18391">MELIFSNDDPKNAILSLSTGQPIYELYTKSRVFHSESTVIRKFHNQGSPPNDIGQVKLRCLNGDACELLGRDIRPRTEGIVSRQKYGWKRKGSKVLMIDKFENTVAIYQYSRCGILHAKAPAMLSVMPAGVPFLDEIVVTVAYAEQRFRQDVEVAAEGASAAGSAAG</sequence>
<dbReference type="EMBL" id="JBBXMP010000069">
    <property type="protein sequence ID" value="KAL0063972.1"/>
    <property type="molecule type" value="Genomic_DNA"/>
</dbReference>
<dbReference type="Proteomes" id="UP001437256">
    <property type="component" value="Unassembled WGS sequence"/>
</dbReference>
<evidence type="ECO:0000313" key="2">
    <source>
        <dbReference type="EMBL" id="KAL0063972.1"/>
    </source>
</evidence>
<keyword evidence="3" id="KW-1185">Reference proteome</keyword>
<evidence type="ECO:0000259" key="1">
    <source>
        <dbReference type="Pfam" id="PF20236"/>
    </source>
</evidence>
<reference evidence="2 3" key="1">
    <citation type="submission" date="2024-05" db="EMBL/GenBank/DDBJ databases">
        <title>A draft genome resource for the thread blight pathogen Marasmius tenuissimus strain MS-2.</title>
        <authorList>
            <person name="Yulfo-Soto G.E."/>
            <person name="Baruah I.K."/>
            <person name="Amoako-Attah I."/>
            <person name="Bukari Y."/>
            <person name="Meinhardt L.W."/>
            <person name="Bailey B.A."/>
            <person name="Cohen S.P."/>
        </authorList>
    </citation>
    <scope>NUCLEOTIDE SEQUENCE [LARGE SCALE GENOMIC DNA]</scope>
    <source>
        <strain evidence="2 3">MS-2</strain>
    </source>
</reference>